<organism evidence="2 3">
    <name type="scientific">Akkermansia glycaniphila</name>
    <dbReference type="NCBI Taxonomy" id="1679444"/>
    <lineage>
        <taxon>Bacteria</taxon>
        <taxon>Pseudomonadati</taxon>
        <taxon>Verrucomicrobiota</taxon>
        <taxon>Verrucomicrobiia</taxon>
        <taxon>Verrucomicrobiales</taxon>
        <taxon>Akkermansiaceae</taxon>
        <taxon>Akkermansia</taxon>
    </lineage>
</organism>
<dbReference type="KEGG" id="agl:PYTT_1493"/>
<evidence type="ECO:0000313" key="3">
    <source>
        <dbReference type="Proteomes" id="UP000176204"/>
    </source>
</evidence>
<evidence type="ECO:0000256" key="1">
    <source>
        <dbReference type="SAM" id="Phobius"/>
    </source>
</evidence>
<gene>
    <name evidence="2" type="ORF">PYTT_1493</name>
</gene>
<feature type="transmembrane region" description="Helical" evidence="1">
    <location>
        <begin position="52"/>
        <end position="74"/>
    </location>
</feature>
<keyword evidence="3" id="KW-1185">Reference proteome</keyword>
<feature type="transmembrane region" description="Helical" evidence="1">
    <location>
        <begin position="202"/>
        <end position="224"/>
    </location>
</feature>
<feature type="transmembrane region" description="Helical" evidence="1">
    <location>
        <begin position="7"/>
        <end position="27"/>
    </location>
</feature>
<keyword evidence="1" id="KW-0812">Transmembrane</keyword>
<proteinExistence type="predicted"/>
<dbReference type="EMBL" id="LT629973">
    <property type="protein sequence ID" value="SEH89147.1"/>
    <property type="molecule type" value="Genomic_DNA"/>
</dbReference>
<name>A0A1H6LWB9_9BACT</name>
<accession>A0A1H6LWB9</accession>
<protein>
    <submittedName>
        <fullName evidence="2">Uncharacterized protein</fullName>
    </submittedName>
</protein>
<keyword evidence="1" id="KW-0472">Membrane</keyword>
<dbReference type="Proteomes" id="UP000176204">
    <property type="component" value="Chromosome I"/>
</dbReference>
<evidence type="ECO:0000313" key="2">
    <source>
        <dbReference type="EMBL" id="SEH89147.1"/>
    </source>
</evidence>
<sequence length="299" mass="34637">MQGLEQANAFFIFFFLCIAYIAGFLFYRRDVVLPDSVSQLIKICTVYCNWPVVIYVLYGIVFCCLPFTKIVFWYQKRLLKRCRLAPPCSEAAQECKTVYDEWPKCAQYNECSKEPLPGCYVNRLRKYPYEDFNGYYLKKRGIDHLKDYAKWDAVGDGSNTSSRTSKRSTEAYKAVLHYYAPFQCRDIDRLEAHVRLSSSLWYISRTIGIICILYLLFSALSFQWVNSKYNAVVVNVYMLIAAITISYFSAYFLHYLRRKEVFMILQTAYILGESDPAIKHVLTGSGEPRASSCGEGNSR</sequence>
<dbReference type="AlphaFoldDB" id="A0A1H6LWB9"/>
<reference evidence="3" key="1">
    <citation type="submission" date="2016-09" db="EMBL/GenBank/DDBJ databases">
        <authorList>
            <person name="Koehorst J."/>
        </authorList>
    </citation>
    <scope>NUCLEOTIDE SEQUENCE [LARGE SCALE GENOMIC DNA]</scope>
</reference>
<feature type="transmembrane region" description="Helical" evidence="1">
    <location>
        <begin position="236"/>
        <end position="256"/>
    </location>
</feature>
<keyword evidence="1" id="KW-1133">Transmembrane helix</keyword>